<evidence type="ECO:0000256" key="1">
    <source>
        <dbReference type="SAM" id="Coils"/>
    </source>
</evidence>
<feature type="coiled-coil region" evidence="1">
    <location>
        <begin position="686"/>
        <end position="735"/>
    </location>
</feature>
<feature type="coiled-coil region" evidence="1">
    <location>
        <begin position="168"/>
        <end position="209"/>
    </location>
</feature>
<feature type="coiled-coil region" evidence="1">
    <location>
        <begin position="376"/>
        <end position="410"/>
    </location>
</feature>
<comment type="caution">
    <text evidence="2">The sequence shown here is derived from an EMBL/GenBank/DDBJ whole genome shotgun (WGS) entry which is preliminary data.</text>
</comment>
<protein>
    <submittedName>
        <fullName evidence="2">DUF349 domain-containing protein</fullName>
    </submittedName>
</protein>
<keyword evidence="1" id="KW-0175">Coiled coil</keyword>
<dbReference type="RefSeq" id="WP_162157415.1">
    <property type="nucleotide sequence ID" value="NZ_JBHLZN010000005.1"/>
</dbReference>
<evidence type="ECO:0000313" key="3">
    <source>
        <dbReference type="Proteomes" id="UP001589628"/>
    </source>
</evidence>
<evidence type="ECO:0000313" key="2">
    <source>
        <dbReference type="EMBL" id="MFB9887691.1"/>
    </source>
</evidence>
<organism evidence="2 3">
    <name type="scientific">Balneatrix alpica</name>
    <dbReference type="NCBI Taxonomy" id="75684"/>
    <lineage>
        <taxon>Bacteria</taxon>
        <taxon>Pseudomonadati</taxon>
        <taxon>Pseudomonadota</taxon>
        <taxon>Gammaproteobacteria</taxon>
        <taxon>Oceanospirillales</taxon>
        <taxon>Balneatrichaceae</taxon>
        <taxon>Balneatrix</taxon>
    </lineage>
</organism>
<accession>A0ABV5ZEI0</accession>
<keyword evidence="3" id="KW-1185">Reference proteome</keyword>
<sequence length="910" mass="105004">MFARFFRPKWQHAKAEVRLQAVQRLNPEASADQQILVELARGDSAGTVRGAAIERLTQPQALLPIVRGEQDPSIRQLALRQLAKTLSQSESPDSQLLEQITQQDLLVHLALHAHSNPLRQQALSKLQEDQDLLTLACSTLPIELRVQAAERIQGREAIEQLLRETQNNKRLQRLARDKLTRLKEAEKAQQQLQQQADNLCQSLASLSRTQWFPHYGAKLEGLKQQWQQLPAEALASNWQERFQQLVAACEQQILAQQAAETARLAEQQAAAAAQQAREQQQQAQHAFYQQLSALTELDQPQLAEWQQRYLQLSTAWQELQTEPAEPESLRQIALALEHWQQYLHLQEALAAALQQPEVDTLLQLRKQLQWPTKLAQPALLQQLEQHLQQLQQQQRQARQQQRQGQQQLEAKLEQMARHLQAGRSKAASRIGQQLQQQLSEGESFPLALQHRLQQLQQKLQELLDWQGFALVPKKQELIAAMQALASQPQEPAQQLQRIRQLNQEWKALGSDPSPQAQTLWQAFREASDAAYAPCQEYVQQREQQKHANLSIRQQLCEQLQQFLSSDQPAQASLEFLEQLRQTARNQWQQATPVDKEAAAQCQQQFDQLMDQLSQQINAGKRDIEQAKTELLAAAEALLDWEDVQAATQEAKNIQQRWRELGQGRRRQEQALWARFRQCCDQLFAKRDEVRQQRRQERQAQQDQESQEAIQLLKQLQQLQQQSSLSEERLNECLSRWQQLPKRLQQQHSEAADLIQQLQQQLVKASYQPLLQALEQAYAVLPQLERLECGEEPDATLTQDALPEALLSRYLSAREGHSELRMQMQQQEHRLLCIRMELLAGVDSPAQDQNLRMQYQLARLQDSMEQGHKDTTPLCVQMWELELEWLAAGPCADDSLPKRFQQALSIARQRY</sequence>
<dbReference type="EMBL" id="JBHLZN010000005">
    <property type="protein sequence ID" value="MFB9887691.1"/>
    <property type="molecule type" value="Genomic_DNA"/>
</dbReference>
<gene>
    <name evidence="2" type="ORF">ACFFLH_14840</name>
</gene>
<name>A0ABV5ZEI0_9GAMM</name>
<dbReference type="Pfam" id="PF03993">
    <property type="entry name" value="DUF349"/>
    <property type="match status" value="1"/>
</dbReference>
<reference evidence="2 3" key="1">
    <citation type="submission" date="2024-09" db="EMBL/GenBank/DDBJ databases">
        <authorList>
            <person name="Sun Q."/>
            <person name="Mori K."/>
        </authorList>
    </citation>
    <scope>NUCLEOTIDE SEQUENCE [LARGE SCALE GENOMIC DNA]</scope>
    <source>
        <strain evidence="2 3">ATCC 51285</strain>
    </source>
</reference>
<proteinExistence type="predicted"/>
<feature type="coiled-coil region" evidence="1">
    <location>
        <begin position="255"/>
        <end position="284"/>
    </location>
</feature>
<dbReference type="InterPro" id="IPR007139">
    <property type="entry name" value="DUF349"/>
</dbReference>
<dbReference type="Proteomes" id="UP001589628">
    <property type="component" value="Unassembled WGS sequence"/>
</dbReference>